<dbReference type="AlphaFoldDB" id="A0A387BU48"/>
<accession>A0A387BU48</accession>
<keyword evidence="2" id="KW-1185">Reference proteome</keyword>
<dbReference type="KEGG" id="gry:D7I44_14035"/>
<organism evidence="1 2">
    <name type="scientific">Gryllotalpicola protaetiae</name>
    <dbReference type="NCBI Taxonomy" id="2419771"/>
    <lineage>
        <taxon>Bacteria</taxon>
        <taxon>Bacillati</taxon>
        <taxon>Actinomycetota</taxon>
        <taxon>Actinomycetes</taxon>
        <taxon>Micrococcales</taxon>
        <taxon>Microbacteriaceae</taxon>
        <taxon>Gryllotalpicola</taxon>
    </lineage>
</organism>
<gene>
    <name evidence="1" type="ORF">D7I44_14035</name>
</gene>
<dbReference type="Pfam" id="PF11248">
    <property type="entry name" value="DUF3046"/>
    <property type="match status" value="1"/>
</dbReference>
<dbReference type="InterPro" id="IPR021408">
    <property type="entry name" value="DUF3046"/>
</dbReference>
<evidence type="ECO:0000313" key="1">
    <source>
        <dbReference type="EMBL" id="AYG04539.1"/>
    </source>
</evidence>
<evidence type="ECO:0000313" key="2">
    <source>
        <dbReference type="Proteomes" id="UP000275069"/>
    </source>
</evidence>
<dbReference type="Proteomes" id="UP000275069">
    <property type="component" value="Chromosome"/>
</dbReference>
<reference evidence="1 2" key="1">
    <citation type="submission" date="2018-09" db="EMBL/GenBank/DDBJ databases">
        <title>Genome sequencing of strain 2DFW10M-5.</title>
        <authorList>
            <person name="Heo J."/>
            <person name="Kim S.-J."/>
            <person name="Kwon S.-W."/>
        </authorList>
    </citation>
    <scope>NUCLEOTIDE SEQUENCE [LARGE SCALE GENOMIC DNA]</scope>
    <source>
        <strain evidence="1 2">2DFW10M-5</strain>
    </source>
</reference>
<protein>
    <submittedName>
        <fullName evidence="1">DUF3046 domain-containing protein</fullName>
    </submittedName>
</protein>
<name>A0A387BU48_9MICO</name>
<sequence length="77" mass="8328">MRLSEFNRAVEHEFGAAYGGQLVRELVIIELGSRTAEQAIAAGVPARDAWLALCEAMDVPVARRHGAGLVEPKKNRG</sequence>
<dbReference type="EMBL" id="CP032624">
    <property type="protein sequence ID" value="AYG04539.1"/>
    <property type="molecule type" value="Genomic_DNA"/>
</dbReference>
<dbReference type="OrthoDB" id="3215033at2"/>
<dbReference type="RefSeq" id="WP_120790069.1">
    <property type="nucleotide sequence ID" value="NZ_CP032624.1"/>
</dbReference>
<proteinExistence type="predicted"/>